<dbReference type="GeneID" id="42799861"/>
<dbReference type="InterPro" id="IPR002514">
    <property type="entry name" value="Transposase_8"/>
</dbReference>
<dbReference type="GO" id="GO:0003677">
    <property type="term" value="F:DNA binding"/>
    <property type="evidence" value="ECO:0007669"/>
    <property type="project" value="InterPro"/>
</dbReference>
<dbReference type="EMBL" id="JACHFY010000003">
    <property type="protein sequence ID" value="MBB5253093.1"/>
    <property type="molecule type" value="Genomic_DNA"/>
</dbReference>
<dbReference type="Gene3D" id="1.10.10.60">
    <property type="entry name" value="Homeodomain-like"/>
    <property type="match status" value="1"/>
</dbReference>
<name>A0A7J9RQ97_SULOH</name>
<dbReference type="RefSeq" id="WP_184650959.1">
    <property type="nucleotide sequence ID" value="NZ_CP045484.1"/>
</dbReference>
<evidence type="ECO:0000313" key="1">
    <source>
        <dbReference type="EMBL" id="MBB5253093.1"/>
    </source>
</evidence>
<dbReference type="SUPFAM" id="SSF46689">
    <property type="entry name" value="Homeodomain-like"/>
    <property type="match status" value="1"/>
</dbReference>
<dbReference type="Proteomes" id="UP000582213">
    <property type="component" value="Unassembled WGS sequence"/>
</dbReference>
<organism evidence="1 2">
    <name type="scientific">Sulfurisphaera ohwakuensis</name>
    <dbReference type="NCBI Taxonomy" id="69656"/>
    <lineage>
        <taxon>Archaea</taxon>
        <taxon>Thermoproteota</taxon>
        <taxon>Thermoprotei</taxon>
        <taxon>Sulfolobales</taxon>
        <taxon>Sulfolobaceae</taxon>
        <taxon>Sulfurisphaera</taxon>
    </lineage>
</organism>
<reference evidence="1 2" key="1">
    <citation type="submission" date="2020-08" db="EMBL/GenBank/DDBJ databases">
        <title>Genomic Encyclopedia of Type Strains, Phase IV (KMG-IV): sequencing the most valuable type-strain genomes for metagenomic binning, comparative biology and taxonomic classification.</title>
        <authorList>
            <person name="Goeker M."/>
        </authorList>
    </citation>
    <scope>NUCLEOTIDE SEQUENCE [LARGE SCALE GENOMIC DNA]</scope>
    <source>
        <strain evidence="1 2">DSM 12421</strain>
    </source>
</reference>
<proteinExistence type="predicted"/>
<dbReference type="GO" id="GO:0006313">
    <property type="term" value="P:DNA transposition"/>
    <property type="evidence" value="ECO:0007669"/>
    <property type="project" value="InterPro"/>
</dbReference>
<sequence>MAIRCIYCGSTDVIKYGKTRTGKQLYYCKSCNKYWVKGGIFHRYPKEVKDMIVRIILEGKSVKEVSKEFNIPVATIYKWLKEVKINENN</sequence>
<dbReference type="Pfam" id="PF01527">
    <property type="entry name" value="HTH_Tnp_1"/>
    <property type="match status" value="1"/>
</dbReference>
<protein>
    <submittedName>
        <fullName evidence="1">Transposase-like protein</fullName>
    </submittedName>
</protein>
<comment type="caution">
    <text evidence="1">The sequence shown here is derived from an EMBL/GenBank/DDBJ whole genome shotgun (WGS) entry which is preliminary data.</text>
</comment>
<gene>
    <name evidence="1" type="ORF">HNQ62_000835</name>
</gene>
<evidence type="ECO:0000313" key="2">
    <source>
        <dbReference type="Proteomes" id="UP000582213"/>
    </source>
</evidence>
<dbReference type="AlphaFoldDB" id="A0A7J9RQ97"/>
<dbReference type="GO" id="GO:0004803">
    <property type="term" value="F:transposase activity"/>
    <property type="evidence" value="ECO:0007669"/>
    <property type="project" value="InterPro"/>
</dbReference>
<dbReference type="OrthoDB" id="86086at2157"/>
<accession>A0A7J9RQ97</accession>
<dbReference type="InterPro" id="IPR009057">
    <property type="entry name" value="Homeodomain-like_sf"/>
</dbReference>